<keyword evidence="5" id="KW-1185">Reference proteome</keyword>
<dbReference type="Pfam" id="PF00293">
    <property type="entry name" value="NUDIX"/>
    <property type="match status" value="1"/>
</dbReference>
<reference evidence="4 5" key="1">
    <citation type="submission" date="2023-07" db="EMBL/GenBank/DDBJ databases">
        <title>Genomic Encyclopedia of Type Strains, Phase IV (KMG-IV): sequencing the most valuable type-strain genomes for metagenomic binning, comparative biology and taxonomic classification.</title>
        <authorList>
            <person name="Goeker M."/>
        </authorList>
    </citation>
    <scope>NUCLEOTIDE SEQUENCE [LARGE SCALE GENOMIC DNA]</scope>
    <source>
        <strain evidence="4 5">DSM 11549</strain>
    </source>
</reference>
<sequence length="142" mass="15856">MFRRRPSGPEVLLVHPGGPFWAKKDDGAWSIPKGLREEGEAAEVAARREFYEETGCVPDVDLILLGEFRQAGGKRVEAFALEGDFDLGGFKSNLFEMEWPPHSGKRRVFPEADRAGWFSIEAARSKILKSQQPILGALEEVI</sequence>
<evidence type="ECO:0000313" key="4">
    <source>
        <dbReference type="EMBL" id="MDQ0327085.1"/>
    </source>
</evidence>
<evidence type="ECO:0000256" key="2">
    <source>
        <dbReference type="ARBA" id="ARBA00022801"/>
    </source>
</evidence>
<dbReference type="PROSITE" id="PS51462">
    <property type="entry name" value="NUDIX"/>
    <property type="match status" value="1"/>
</dbReference>
<dbReference type="PROSITE" id="PS00893">
    <property type="entry name" value="NUDIX_BOX"/>
    <property type="match status" value="1"/>
</dbReference>
<dbReference type="InterPro" id="IPR051325">
    <property type="entry name" value="Nudix_hydrolase_domain"/>
</dbReference>
<dbReference type="CDD" id="cd04662">
    <property type="entry name" value="NUDIX_Hydrolase"/>
    <property type="match status" value="1"/>
</dbReference>
<dbReference type="PANTHER" id="PTHR21340:SF7">
    <property type="entry name" value="NUDIX HYDROLASE DOMAIN-CONTAINING PROTEIN"/>
    <property type="match status" value="1"/>
</dbReference>
<accession>A0ABU0C981</accession>
<evidence type="ECO:0000259" key="3">
    <source>
        <dbReference type="PROSITE" id="PS51462"/>
    </source>
</evidence>
<dbReference type="EMBL" id="JAUSUK010000002">
    <property type="protein sequence ID" value="MDQ0327085.1"/>
    <property type="molecule type" value="Genomic_DNA"/>
</dbReference>
<organism evidence="4 5">
    <name type="scientific">Rhodopseudomonas julia</name>
    <dbReference type="NCBI Taxonomy" id="200617"/>
    <lineage>
        <taxon>Bacteria</taxon>
        <taxon>Pseudomonadati</taxon>
        <taxon>Pseudomonadota</taxon>
        <taxon>Alphaproteobacteria</taxon>
        <taxon>Hyphomicrobiales</taxon>
        <taxon>Nitrobacteraceae</taxon>
        <taxon>Rhodopseudomonas</taxon>
    </lineage>
</organism>
<dbReference type="Proteomes" id="UP001230253">
    <property type="component" value="Unassembled WGS sequence"/>
</dbReference>
<keyword evidence="2" id="KW-0378">Hydrolase</keyword>
<evidence type="ECO:0000256" key="1">
    <source>
        <dbReference type="ARBA" id="ARBA00001946"/>
    </source>
</evidence>
<comment type="cofactor">
    <cofactor evidence="1">
        <name>Mg(2+)</name>
        <dbReference type="ChEBI" id="CHEBI:18420"/>
    </cofactor>
</comment>
<dbReference type="InterPro" id="IPR015797">
    <property type="entry name" value="NUDIX_hydrolase-like_dom_sf"/>
</dbReference>
<dbReference type="Gene3D" id="3.90.79.10">
    <property type="entry name" value="Nucleoside Triphosphate Pyrophosphohydrolase"/>
    <property type="match status" value="1"/>
</dbReference>
<proteinExistence type="predicted"/>
<gene>
    <name evidence="4" type="ORF">J2R99_002954</name>
</gene>
<dbReference type="InterPro" id="IPR020084">
    <property type="entry name" value="NUDIX_hydrolase_CS"/>
</dbReference>
<dbReference type="InterPro" id="IPR000086">
    <property type="entry name" value="NUDIX_hydrolase_dom"/>
</dbReference>
<name>A0ABU0C981_9BRAD</name>
<comment type="caution">
    <text evidence="4">The sequence shown here is derived from an EMBL/GenBank/DDBJ whole genome shotgun (WGS) entry which is preliminary data.</text>
</comment>
<protein>
    <submittedName>
        <fullName evidence="4">NUDIX family NTP pyrophosphohydrolase</fullName>
    </submittedName>
</protein>
<dbReference type="PANTHER" id="PTHR21340">
    <property type="entry name" value="DIADENOSINE 5,5-P1,P4-TETRAPHOSPHATE PYROPHOSPHOHYDROLASE MUTT"/>
    <property type="match status" value="1"/>
</dbReference>
<evidence type="ECO:0000313" key="5">
    <source>
        <dbReference type="Proteomes" id="UP001230253"/>
    </source>
</evidence>
<dbReference type="SUPFAM" id="SSF55811">
    <property type="entry name" value="Nudix"/>
    <property type="match status" value="1"/>
</dbReference>
<feature type="domain" description="Nudix hydrolase" evidence="3">
    <location>
        <begin position="1"/>
        <end position="140"/>
    </location>
</feature>